<keyword evidence="14" id="KW-0904">Protein phosphatase</keyword>
<evidence type="ECO:0000256" key="4">
    <source>
        <dbReference type="ARBA" id="ARBA00004651"/>
    </source>
</evidence>
<evidence type="ECO:0000256" key="16">
    <source>
        <dbReference type="ARBA" id="ARBA00023016"/>
    </source>
</evidence>
<gene>
    <name evidence="25" type="ORF">E3E12_04985</name>
</gene>
<evidence type="ECO:0000256" key="17">
    <source>
        <dbReference type="ARBA" id="ARBA00023026"/>
    </source>
</evidence>
<name>A0A4Y6U9F1_9PROT</name>
<dbReference type="EMBL" id="CP038231">
    <property type="protein sequence ID" value="QDH13650.1"/>
    <property type="molecule type" value="Genomic_DNA"/>
</dbReference>
<dbReference type="InterPro" id="IPR025908">
    <property type="entry name" value="Sensor_TM1"/>
</dbReference>
<dbReference type="Pfam" id="PF02518">
    <property type="entry name" value="HATPase_c"/>
    <property type="match status" value="1"/>
</dbReference>
<dbReference type="PANTHER" id="PTHR44936:SF9">
    <property type="entry name" value="SENSOR PROTEIN CREC"/>
    <property type="match status" value="1"/>
</dbReference>
<evidence type="ECO:0000256" key="15">
    <source>
        <dbReference type="ARBA" id="ARBA00023012"/>
    </source>
</evidence>
<dbReference type="PROSITE" id="PS50885">
    <property type="entry name" value="HAMP"/>
    <property type="match status" value="1"/>
</dbReference>
<evidence type="ECO:0000256" key="10">
    <source>
        <dbReference type="ARBA" id="ARBA00022777"/>
    </source>
</evidence>
<keyword evidence="15" id="KW-0902">Two-component regulatory system</keyword>
<dbReference type="CDD" id="cd06225">
    <property type="entry name" value="HAMP"/>
    <property type="match status" value="1"/>
</dbReference>
<comment type="catalytic activity">
    <reaction evidence="1">
        <text>ATP + protein L-histidine = ADP + protein N-phospho-L-histidine.</text>
        <dbReference type="EC" id="2.7.13.3"/>
    </reaction>
</comment>
<dbReference type="PRINTS" id="PR00344">
    <property type="entry name" value="BCTRLSENSOR"/>
</dbReference>
<feature type="transmembrane region" description="Helical" evidence="22">
    <location>
        <begin position="46"/>
        <end position="68"/>
    </location>
</feature>
<dbReference type="InterPro" id="IPR004358">
    <property type="entry name" value="Sig_transdc_His_kin-like_C"/>
</dbReference>
<dbReference type="GO" id="GO:0004721">
    <property type="term" value="F:phosphoprotein phosphatase activity"/>
    <property type="evidence" value="ECO:0007669"/>
    <property type="project" value="UniProtKB-KW"/>
</dbReference>
<comment type="cofactor">
    <cofactor evidence="3">
        <name>Mg(2+)</name>
        <dbReference type="ChEBI" id="CHEBI:18420"/>
    </cofactor>
</comment>
<dbReference type="Pfam" id="PF00672">
    <property type="entry name" value="HAMP"/>
    <property type="match status" value="1"/>
</dbReference>
<dbReference type="InterPro" id="IPR003594">
    <property type="entry name" value="HATPase_dom"/>
</dbReference>
<dbReference type="EC" id="2.7.13.3" evidence="5"/>
<dbReference type="PROSITE" id="PS50109">
    <property type="entry name" value="HIS_KIN"/>
    <property type="match status" value="1"/>
</dbReference>
<dbReference type="SUPFAM" id="SSF47384">
    <property type="entry name" value="Homodimeric domain of signal transducing histidine kinase"/>
    <property type="match status" value="1"/>
</dbReference>
<evidence type="ECO:0000256" key="21">
    <source>
        <dbReference type="SAM" id="MobiDB-lite"/>
    </source>
</evidence>
<evidence type="ECO:0000256" key="5">
    <source>
        <dbReference type="ARBA" id="ARBA00012438"/>
    </source>
</evidence>
<evidence type="ECO:0000259" key="24">
    <source>
        <dbReference type="PROSITE" id="PS50885"/>
    </source>
</evidence>
<evidence type="ECO:0000256" key="22">
    <source>
        <dbReference type="SAM" id="Phobius"/>
    </source>
</evidence>
<keyword evidence="22" id="KW-0472">Membrane</keyword>
<keyword evidence="6" id="KW-1003">Cell membrane</keyword>
<sequence>MKASNAQGSLKLGATPPTAPSPGCSGARPSWSRAFKRWWRRCRSPMLVRILLLNLGPLVVLAGMLLSITQFQTSLLESDVTSLREEARIYADALSEVTVHPTPDGPAMDPLAASSLLQALMAGSGNAHVALYNGGGQLVVAMRRVRRSHGSALLPHPPALGRRMGEDTIDGIYGWLLSRLPLSTSTGPVPFEENPPPLGQEPVGMGAKIGLMMGEGPARIKRTSHHEFVITISEPVLYDGVRVGEIILTRHDPEIDHSLFAVRSLILTMMLVTLAVSAVLSFILALTIARPLRHLALASQAMGESAQGRTDPVPAPLLARRDEIGSLARALRTSTLSLWGRIDGTERFASEVCHELKNPLASIRSALETLPRLKEPTQRQRLLSIVRADVARLERLIADISDASRVEGDLSRRTRHAVAVVPLLALLVELHQTTRDAEGTRMRLEAVETDPPLAVMAVEDRLVQALRGLISNAISFSPPQGTITLRAKQVQVADHGSDETGARLVGPHASLRPAVEIVVEDEGPGIPPDQLENIFERFYSERPQGEGFGQHSGLGLAICRQIITALDGTVKAENVLKTGPDGKGHVAGARFVVILPCAPLGNNDYSSGMGNSGD</sequence>
<evidence type="ECO:0000256" key="8">
    <source>
        <dbReference type="ARBA" id="ARBA00022679"/>
    </source>
</evidence>
<evidence type="ECO:0000313" key="26">
    <source>
        <dbReference type="Proteomes" id="UP000318709"/>
    </source>
</evidence>
<dbReference type="GO" id="GO:0000155">
    <property type="term" value="F:phosphorelay sensor kinase activity"/>
    <property type="evidence" value="ECO:0007669"/>
    <property type="project" value="InterPro"/>
</dbReference>
<dbReference type="Pfam" id="PF13755">
    <property type="entry name" value="Sensor_TM1"/>
    <property type="match status" value="1"/>
</dbReference>
<evidence type="ECO:0000256" key="6">
    <source>
        <dbReference type="ARBA" id="ARBA00022475"/>
    </source>
</evidence>
<dbReference type="SUPFAM" id="SSF55874">
    <property type="entry name" value="ATPase domain of HSP90 chaperone/DNA topoisomerase II/histidine kinase"/>
    <property type="match status" value="1"/>
</dbReference>
<dbReference type="SMART" id="SM00388">
    <property type="entry name" value="HisKA"/>
    <property type="match status" value="1"/>
</dbReference>
<dbReference type="Gene3D" id="1.10.287.130">
    <property type="match status" value="1"/>
</dbReference>
<keyword evidence="16" id="KW-0346">Stress response</keyword>
<keyword evidence="17" id="KW-0843">Virulence</keyword>
<organism evidence="25 26">
    <name type="scientific">Formicincola oecophyllae</name>
    <dbReference type="NCBI Taxonomy" id="2558361"/>
    <lineage>
        <taxon>Bacteria</taxon>
        <taxon>Pseudomonadati</taxon>
        <taxon>Pseudomonadota</taxon>
        <taxon>Alphaproteobacteria</taxon>
        <taxon>Acetobacterales</taxon>
        <taxon>Acetobacteraceae</taxon>
        <taxon>Formicincola</taxon>
    </lineage>
</organism>
<evidence type="ECO:0000256" key="9">
    <source>
        <dbReference type="ARBA" id="ARBA00022741"/>
    </source>
</evidence>
<keyword evidence="18" id="KW-0464">Manganese</keyword>
<evidence type="ECO:0000256" key="19">
    <source>
        <dbReference type="ARBA" id="ARBA00040454"/>
    </source>
</evidence>
<dbReference type="GO" id="GO:0005524">
    <property type="term" value="F:ATP binding"/>
    <property type="evidence" value="ECO:0007669"/>
    <property type="project" value="UniProtKB-KW"/>
</dbReference>
<keyword evidence="9" id="KW-0547">Nucleotide-binding</keyword>
<evidence type="ECO:0000256" key="11">
    <source>
        <dbReference type="ARBA" id="ARBA00022801"/>
    </source>
</evidence>
<dbReference type="Pfam" id="PF00512">
    <property type="entry name" value="HisKA"/>
    <property type="match status" value="1"/>
</dbReference>
<dbReference type="InterPro" id="IPR005467">
    <property type="entry name" value="His_kinase_dom"/>
</dbReference>
<dbReference type="GO" id="GO:0005886">
    <property type="term" value="C:plasma membrane"/>
    <property type="evidence" value="ECO:0007669"/>
    <property type="project" value="UniProtKB-SubCell"/>
</dbReference>
<keyword evidence="10" id="KW-0418">Kinase</keyword>
<dbReference type="OrthoDB" id="9805942at2"/>
<reference evidence="25 26" key="1">
    <citation type="submission" date="2019-03" db="EMBL/GenBank/DDBJ databases">
        <title>The complete genome sequence of Swingsia_sp. F3b2 LMG30590(T).</title>
        <authorList>
            <person name="Chua K.-O."/>
            <person name="Chan K.-G."/>
            <person name="See-Too W.-S."/>
        </authorList>
    </citation>
    <scope>NUCLEOTIDE SEQUENCE [LARGE SCALE GENOMIC DNA]</scope>
    <source>
        <strain evidence="25 26">F3b2</strain>
    </source>
</reference>
<evidence type="ECO:0000259" key="23">
    <source>
        <dbReference type="PROSITE" id="PS50109"/>
    </source>
</evidence>
<feature type="transmembrane region" description="Helical" evidence="22">
    <location>
        <begin position="265"/>
        <end position="289"/>
    </location>
</feature>
<keyword evidence="22" id="KW-0812">Transmembrane</keyword>
<protein>
    <recommendedName>
        <fullName evidence="19">Signal transduction histidine-protein kinase/phosphatase MprB</fullName>
        <ecNumber evidence="5">2.7.13.3</ecNumber>
    </recommendedName>
    <alternativeName>
        <fullName evidence="20">Mycobacterial persistence regulator B</fullName>
    </alternativeName>
</protein>
<evidence type="ECO:0000256" key="13">
    <source>
        <dbReference type="ARBA" id="ARBA00022842"/>
    </source>
</evidence>
<dbReference type="KEGG" id="swf:E3E12_04985"/>
<dbReference type="PANTHER" id="PTHR44936">
    <property type="entry name" value="SENSOR PROTEIN CREC"/>
    <property type="match status" value="1"/>
</dbReference>
<keyword evidence="22" id="KW-1133">Transmembrane helix</keyword>
<keyword evidence="7" id="KW-0597">Phosphoprotein</keyword>
<comment type="subcellular location">
    <subcellularLocation>
        <location evidence="4">Cell membrane</location>
        <topology evidence="4">Multi-pass membrane protein</topology>
    </subcellularLocation>
</comment>
<accession>A0A4Y6U9F1</accession>
<dbReference type="InterPro" id="IPR003661">
    <property type="entry name" value="HisK_dim/P_dom"/>
</dbReference>
<dbReference type="InterPro" id="IPR003660">
    <property type="entry name" value="HAMP_dom"/>
</dbReference>
<dbReference type="Gene3D" id="6.10.340.10">
    <property type="match status" value="1"/>
</dbReference>
<evidence type="ECO:0000256" key="18">
    <source>
        <dbReference type="ARBA" id="ARBA00023211"/>
    </source>
</evidence>
<dbReference type="InterPro" id="IPR050980">
    <property type="entry name" value="2C_sensor_his_kinase"/>
</dbReference>
<keyword evidence="8" id="KW-0808">Transferase</keyword>
<evidence type="ECO:0000256" key="12">
    <source>
        <dbReference type="ARBA" id="ARBA00022840"/>
    </source>
</evidence>
<dbReference type="AlphaFoldDB" id="A0A4Y6U9F1"/>
<evidence type="ECO:0000256" key="7">
    <source>
        <dbReference type="ARBA" id="ARBA00022553"/>
    </source>
</evidence>
<dbReference type="Gene3D" id="3.30.565.10">
    <property type="entry name" value="Histidine kinase-like ATPase, C-terminal domain"/>
    <property type="match status" value="1"/>
</dbReference>
<evidence type="ECO:0000256" key="3">
    <source>
        <dbReference type="ARBA" id="ARBA00001946"/>
    </source>
</evidence>
<dbReference type="SMART" id="SM00387">
    <property type="entry name" value="HATPase_c"/>
    <property type="match status" value="1"/>
</dbReference>
<dbReference type="CDD" id="cd00082">
    <property type="entry name" value="HisKA"/>
    <property type="match status" value="1"/>
</dbReference>
<keyword evidence="12" id="KW-0067">ATP-binding</keyword>
<feature type="region of interest" description="Disordered" evidence="21">
    <location>
        <begin position="1"/>
        <end position="30"/>
    </location>
</feature>
<evidence type="ECO:0000256" key="14">
    <source>
        <dbReference type="ARBA" id="ARBA00022912"/>
    </source>
</evidence>
<proteinExistence type="predicted"/>
<keyword evidence="11" id="KW-0378">Hydrolase</keyword>
<dbReference type="InterPro" id="IPR036890">
    <property type="entry name" value="HATPase_C_sf"/>
</dbReference>
<keyword evidence="13" id="KW-0460">Magnesium</keyword>
<dbReference type="Proteomes" id="UP000318709">
    <property type="component" value="Chromosome"/>
</dbReference>
<comment type="cofactor">
    <cofactor evidence="2">
        <name>Mn(2+)</name>
        <dbReference type="ChEBI" id="CHEBI:29035"/>
    </cofactor>
</comment>
<feature type="domain" description="Histidine kinase" evidence="23">
    <location>
        <begin position="351"/>
        <end position="599"/>
    </location>
</feature>
<keyword evidence="26" id="KW-1185">Reference proteome</keyword>
<feature type="domain" description="HAMP" evidence="24">
    <location>
        <begin position="286"/>
        <end position="343"/>
    </location>
</feature>
<dbReference type="InterPro" id="IPR036097">
    <property type="entry name" value="HisK_dim/P_sf"/>
</dbReference>
<evidence type="ECO:0000256" key="1">
    <source>
        <dbReference type="ARBA" id="ARBA00000085"/>
    </source>
</evidence>
<evidence type="ECO:0000313" key="25">
    <source>
        <dbReference type="EMBL" id="QDH13650.1"/>
    </source>
</evidence>
<evidence type="ECO:0000256" key="20">
    <source>
        <dbReference type="ARBA" id="ARBA00041776"/>
    </source>
</evidence>
<evidence type="ECO:0000256" key="2">
    <source>
        <dbReference type="ARBA" id="ARBA00001936"/>
    </source>
</evidence>